<protein>
    <recommendedName>
        <fullName evidence="3">Nuclear distribution protein</fullName>
    </recommendedName>
</protein>
<evidence type="ECO:0000313" key="2">
    <source>
        <dbReference type="Proteomes" id="UP000829685"/>
    </source>
</evidence>
<evidence type="ECO:0000313" key="1">
    <source>
        <dbReference type="EMBL" id="KAI1853883.1"/>
    </source>
</evidence>
<dbReference type="GO" id="GO:0061640">
    <property type="term" value="P:cytoskeleton-dependent cytokinesis"/>
    <property type="evidence" value="ECO:0007669"/>
    <property type="project" value="InterPro"/>
</dbReference>
<dbReference type="AlphaFoldDB" id="A0A9P9WAC5"/>
<dbReference type="OrthoDB" id="5403729at2759"/>
<accession>A0A9P9WAC5</accession>
<evidence type="ECO:0008006" key="3">
    <source>
        <dbReference type="Google" id="ProtNLM"/>
    </source>
</evidence>
<comment type="caution">
    <text evidence="1">The sequence shown here is derived from an EMBL/GenBank/DDBJ whole genome shotgun (WGS) entry which is preliminary data.</text>
</comment>
<gene>
    <name evidence="1" type="ORF">JX265_012568</name>
</gene>
<sequence>MTDDRHLDDTTLETISYLESRLLRIEHMLYGHTTPPAKAPAIPNLQQLEHRFAQLLQHVRTYAELLKIYNANPTLFDAPSTSETPPSSLDTSALAQMVLAASTLYPSTASSLTSINDTPVPDPALSTSLAALLPRMKAAEAAQLAQAAEVAELRARSEAVVRRWYEGSVVGYGDFVAGVEGRVERVERQVRRVEKARQDV</sequence>
<keyword evidence="2" id="KW-1185">Reference proteome</keyword>
<dbReference type="Proteomes" id="UP000829685">
    <property type="component" value="Unassembled WGS sequence"/>
</dbReference>
<dbReference type="GO" id="GO:0005869">
    <property type="term" value="C:dynactin complex"/>
    <property type="evidence" value="ECO:0007669"/>
    <property type="project" value="InterPro"/>
</dbReference>
<dbReference type="EMBL" id="JAFIMR010000055">
    <property type="protein sequence ID" value="KAI1853883.1"/>
    <property type="molecule type" value="Genomic_DNA"/>
</dbReference>
<proteinExistence type="predicted"/>
<dbReference type="Pfam" id="PF07426">
    <property type="entry name" value="Dynactin_p22"/>
    <property type="match status" value="1"/>
</dbReference>
<reference evidence="1" key="1">
    <citation type="submission" date="2021-03" db="EMBL/GenBank/DDBJ databases">
        <title>Revisited historic fungal species revealed as producer of novel bioactive compounds through whole genome sequencing and comparative genomics.</title>
        <authorList>
            <person name="Vignolle G.A."/>
            <person name="Hochenegger N."/>
            <person name="Mach R.L."/>
            <person name="Mach-Aigner A.R."/>
            <person name="Javad Rahimi M."/>
            <person name="Salim K.A."/>
            <person name="Chan C.M."/>
            <person name="Lim L.B.L."/>
            <person name="Cai F."/>
            <person name="Druzhinina I.S."/>
            <person name="U'Ren J.M."/>
            <person name="Derntl C."/>
        </authorList>
    </citation>
    <scope>NUCLEOTIDE SEQUENCE</scope>
    <source>
        <strain evidence="1">TUCIM 5799</strain>
    </source>
</reference>
<name>A0A9P9WAC5_9PEZI</name>
<organism evidence="1 2">
    <name type="scientific">Neoarthrinium moseri</name>
    <dbReference type="NCBI Taxonomy" id="1658444"/>
    <lineage>
        <taxon>Eukaryota</taxon>
        <taxon>Fungi</taxon>
        <taxon>Dikarya</taxon>
        <taxon>Ascomycota</taxon>
        <taxon>Pezizomycotina</taxon>
        <taxon>Sordariomycetes</taxon>
        <taxon>Xylariomycetidae</taxon>
        <taxon>Amphisphaeriales</taxon>
        <taxon>Apiosporaceae</taxon>
        <taxon>Neoarthrinium</taxon>
    </lineage>
</organism>
<dbReference type="InterPro" id="IPR009991">
    <property type="entry name" value="DCTN3"/>
</dbReference>